<dbReference type="EMBL" id="FOKY01000017">
    <property type="protein sequence ID" value="SFB89695.1"/>
    <property type="molecule type" value="Genomic_DNA"/>
</dbReference>
<dbReference type="STRING" id="34097.SAMN02745150_01226"/>
<name>A0A1I1ERD5_BREAD</name>
<reference evidence="2" key="1">
    <citation type="submission" date="2016-10" db="EMBL/GenBank/DDBJ databases">
        <authorList>
            <person name="Varghese N."/>
            <person name="Submissions S."/>
        </authorList>
    </citation>
    <scope>NUCLEOTIDE SEQUENCE [LARGE SCALE GENOMIC DNA]</scope>
    <source>
        <strain evidence="2">ATCC 43811</strain>
    </source>
</reference>
<gene>
    <name evidence="1" type="ORF">SAMN02745150_01226</name>
</gene>
<dbReference type="AlphaFoldDB" id="A0A1I1ERD5"/>
<protein>
    <submittedName>
        <fullName evidence="1">Uncharacterized protein</fullName>
    </submittedName>
</protein>
<sequence>MLFSKQITDTRMVLIQRRVRRIQEKAFDDVTNIMFMTTTNNKQTGSHFELPKHEFYFLTDSDKKFINRHGSNRFLERLFKNDCRSFELTQKAREAAAFL</sequence>
<proteinExistence type="predicted"/>
<organism evidence="1 2">
    <name type="scientific">Brevinema andersonii</name>
    <dbReference type="NCBI Taxonomy" id="34097"/>
    <lineage>
        <taxon>Bacteria</taxon>
        <taxon>Pseudomonadati</taxon>
        <taxon>Spirochaetota</taxon>
        <taxon>Spirochaetia</taxon>
        <taxon>Brevinematales</taxon>
        <taxon>Brevinemataceae</taxon>
        <taxon>Brevinema</taxon>
    </lineage>
</organism>
<evidence type="ECO:0000313" key="2">
    <source>
        <dbReference type="Proteomes" id="UP000240042"/>
    </source>
</evidence>
<dbReference type="Proteomes" id="UP000240042">
    <property type="component" value="Unassembled WGS sequence"/>
</dbReference>
<evidence type="ECO:0000313" key="1">
    <source>
        <dbReference type="EMBL" id="SFB89695.1"/>
    </source>
</evidence>
<keyword evidence="2" id="KW-1185">Reference proteome</keyword>
<accession>A0A1I1ERD5</accession>